<keyword evidence="7" id="KW-0472">Membrane</keyword>
<keyword evidence="5" id="KW-0378">Hydrolase</keyword>
<dbReference type="Gene3D" id="1.10.8.60">
    <property type="match status" value="1"/>
</dbReference>
<feature type="compositionally biased region" description="Basic and acidic residues" evidence="11">
    <location>
        <begin position="647"/>
        <end position="660"/>
    </location>
</feature>
<dbReference type="PANTHER" id="PTHR23077">
    <property type="entry name" value="AAA-FAMILY ATPASE"/>
    <property type="match status" value="1"/>
</dbReference>
<accession>A0ABQ8GJH1</accession>
<evidence type="ECO:0000256" key="8">
    <source>
        <dbReference type="ARBA" id="ARBA00034811"/>
    </source>
</evidence>
<evidence type="ECO:0000256" key="1">
    <source>
        <dbReference type="ARBA" id="ARBA00004370"/>
    </source>
</evidence>
<feature type="region of interest" description="Disordered" evidence="11">
    <location>
        <begin position="1378"/>
        <end position="1483"/>
    </location>
</feature>
<dbReference type="CDD" id="cd19527">
    <property type="entry name" value="RecA-like_PEX6_r2"/>
    <property type="match status" value="1"/>
</dbReference>
<keyword evidence="4" id="KW-0547">Nucleotide-binding</keyword>
<evidence type="ECO:0000256" key="9">
    <source>
        <dbReference type="ARBA" id="ARBA00034920"/>
    </source>
</evidence>
<feature type="domain" description="AAA+ ATPase" evidence="12">
    <location>
        <begin position="1063"/>
        <end position="1205"/>
    </location>
</feature>
<dbReference type="Pfam" id="PF00004">
    <property type="entry name" value="AAA"/>
    <property type="match status" value="1"/>
</dbReference>
<comment type="subcellular location">
    <subcellularLocation>
        <location evidence="1">Membrane</location>
    </subcellularLocation>
</comment>
<feature type="region of interest" description="Disordered" evidence="11">
    <location>
        <begin position="1"/>
        <end position="23"/>
    </location>
</feature>
<dbReference type="Gene3D" id="3.40.50.300">
    <property type="entry name" value="P-loop containing nucleotide triphosphate hydrolases"/>
    <property type="match status" value="2"/>
</dbReference>
<dbReference type="InterPro" id="IPR003593">
    <property type="entry name" value="AAA+_ATPase"/>
</dbReference>
<dbReference type="PROSITE" id="PS00674">
    <property type="entry name" value="AAA"/>
    <property type="match status" value="1"/>
</dbReference>
<dbReference type="SUPFAM" id="SSF52540">
    <property type="entry name" value="P-loop containing nucleoside triphosphate hydrolases"/>
    <property type="match status" value="2"/>
</dbReference>
<dbReference type="InterPro" id="IPR056995">
    <property type="entry name" value="PEX6_4th_dom"/>
</dbReference>
<organism evidence="13 14">
    <name type="scientific">Macrophomina phaseolina</name>
    <dbReference type="NCBI Taxonomy" id="35725"/>
    <lineage>
        <taxon>Eukaryota</taxon>
        <taxon>Fungi</taxon>
        <taxon>Dikarya</taxon>
        <taxon>Ascomycota</taxon>
        <taxon>Pezizomycotina</taxon>
        <taxon>Dothideomycetes</taxon>
        <taxon>Dothideomycetes incertae sedis</taxon>
        <taxon>Botryosphaeriales</taxon>
        <taxon>Botryosphaeriaceae</taxon>
        <taxon>Macrophomina</taxon>
    </lineage>
</organism>
<dbReference type="PANTHER" id="PTHR23077:SF9">
    <property type="entry name" value="PEROXISOMAL ATPASE PEX6"/>
    <property type="match status" value="1"/>
</dbReference>
<feature type="compositionally biased region" description="Acidic residues" evidence="11">
    <location>
        <begin position="1409"/>
        <end position="1421"/>
    </location>
</feature>
<comment type="similarity">
    <text evidence="2">Belongs to the AAA ATPase family.</text>
</comment>
<evidence type="ECO:0000313" key="13">
    <source>
        <dbReference type="EMBL" id="KAH7057443.1"/>
    </source>
</evidence>
<dbReference type="Proteomes" id="UP000774617">
    <property type="component" value="Unassembled WGS sequence"/>
</dbReference>
<feature type="region of interest" description="Disordered" evidence="11">
    <location>
        <begin position="270"/>
        <end position="365"/>
    </location>
</feature>
<protein>
    <recommendedName>
        <fullName evidence="8">Peroxisomal ATPase PEX6</fullName>
    </recommendedName>
    <alternativeName>
        <fullName evidence="9">Peroxin-6</fullName>
    </alternativeName>
</protein>
<keyword evidence="6" id="KW-0067">ATP-binding</keyword>
<dbReference type="InterPro" id="IPR003959">
    <property type="entry name" value="ATPase_AAA_core"/>
</dbReference>
<evidence type="ECO:0000256" key="5">
    <source>
        <dbReference type="ARBA" id="ARBA00022801"/>
    </source>
</evidence>
<evidence type="ECO:0000256" key="11">
    <source>
        <dbReference type="SAM" id="MobiDB-lite"/>
    </source>
</evidence>
<evidence type="ECO:0000256" key="4">
    <source>
        <dbReference type="ARBA" id="ARBA00022741"/>
    </source>
</evidence>
<proteinExistence type="inferred from homology"/>
<feature type="region of interest" description="Disordered" evidence="11">
    <location>
        <begin position="633"/>
        <end position="660"/>
    </location>
</feature>
<dbReference type="InterPro" id="IPR027417">
    <property type="entry name" value="P-loop_NTPase"/>
</dbReference>
<name>A0ABQ8GJH1_9PEZI</name>
<keyword evidence="14" id="KW-1185">Reference proteome</keyword>
<dbReference type="InterPro" id="IPR050168">
    <property type="entry name" value="AAA_ATPase_domain"/>
</dbReference>
<dbReference type="EMBL" id="JAGTJR010000007">
    <property type="protein sequence ID" value="KAH7057443.1"/>
    <property type="molecule type" value="Genomic_DNA"/>
</dbReference>
<feature type="region of interest" description="Disordered" evidence="11">
    <location>
        <begin position="1335"/>
        <end position="1354"/>
    </location>
</feature>
<dbReference type="InterPro" id="IPR003960">
    <property type="entry name" value="ATPase_AAA_CS"/>
</dbReference>
<feature type="compositionally biased region" description="Polar residues" evidence="11">
    <location>
        <begin position="272"/>
        <end position="281"/>
    </location>
</feature>
<comment type="catalytic activity">
    <reaction evidence="10">
        <text>ATP + H2O = ADP + phosphate + H(+)</text>
        <dbReference type="Rhea" id="RHEA:13065"/>
        <dbReference type="ChEBI" id="CHEBI:15377"/>
        <dbReference type="ChEBI" id="CHEBI:15378"/>
        <dbReference type="ChEBI" id="CHEBI:30616"/>
        <dbReference type="ChEBI" id="CHEBI:43474"/>
        <dbReference type="ChEBI" id="CHEBI:456216"/>
    </reaction>
    <physiologicalReaction direction="left-to-right" evidence="10">
        <dbReference type="Rhea" id="RHEA:13066"/>
    </physiologicalReaction>
</comment>
<gene>
    <name evidence="13" type="ORF">B0J12DRAFT_654624</name>
</gene>
<evidence type="ECO:0000256" key="7">
    <source>
        <dbReference type="ARBA" id="ARBA00023136"/>
    </source>
</evidence>
<evidence type="ECO:0000256" key="10">
    <source>
        <dbReference type="ARBA" id="ARBA00048778"/>
    </source>
</evidence>
<dbReference type="InterPro" id="IPR047533">
    <property type="entry name" value="RecA-like_PEX6_r2"/>
</dbReference>
<dbReference type="SMART" id="SM00382">
    <property type="entry name" value="AAA"/>
    <property type="match status" value="1"/>
</dbReference>
<dbReference type="Pfam" id="PF23120">
    <property type="entry name" value="PEX6_N"/>
    <property type="match status" value="1"/>
</dbReference>
<sequence length="1483" mass="157910">MAVDAVFNQRRHRRRRRRQDKPAISARLLPDERLKGEVGLLSEDLFHDLFPAAAHASASESSDAASARVYHVAITPWVPSSVSSPESCSWTLLPVRPQDKSDQQTSPLPHSSLQFPAKSLSLQSFVHALHSAAPNRPPRRDAPIEIRILDAVPLGLDTIFVSIDADALRKLEDVKAKFGGGFGAQVKQLRPNGVQRKSQDPQEQERTWRDAVRKALQAPSIVHAGDLLPLPVDSHPITHQPAPPARVVSCEPVGQGLLLPSTRIVVLHSRNSKTAKLSQPTVPGPRPAGGATEDEDTSNETFYSAAEDRTSSDAPSPPTEDEASATDNLESELSGTDAGDLSDDSDDMISLSAPVLPPQSSGVLSAWTSATPRGGGFRTTGMMSPGAGSVYSSFTTTTARGGASGRLFKAVGLLEQIPEEMVHPKPGSDDDEEARIFVDTNTLVKVGCFSGDWVRIEAAEEPQGHGLGSWGLGNAFGGQDEEPVDFRAVKIFGLPESMVKKTTRYPVNKTHQRMSSVAMRASSTSTSHAYLSPILLANLGSPSHLRISALQLPVPPGIPKYSAQRPKITPSSLPPFAKEVTLLKLSTPLATDRFLQPSLFAGLKDYFEQKRRVVKSGDLVGIAVDEALGRAVYQGTSPEGDTGSEELLSKPRLDGPTDTSHDTAMGLKSVAWFKVGNVTSAVPNEDREHGELSDGIWGGTVSVDAANTKMVQAGSEQGKVPPATSNPWQYYLGAKRTPVSQNVSQSKPIGISDLPGPYVSPLRRRLRELILAATSPRAIHLGLPPLAVLITSNQRQIGKAAVAERACQDLGLHSFVIDSFDILTEGGSGGGDVKTEAFLKARAERALTCGAQYTALLLKHVEALDADRMIVAMKEVLADSRVLIATTTEVDKVPDGIRSLFTHELEMSAPDEAEREGILRGIVEDRGIRLAPDVDLSNIAVKTAALVAGDLVDVVDRALVAKNGRLEALVAAANKALPQDSPQITVQDLQLAGGSATSSLTTADWTAAVDAARKNFADAIGAPKIPNVQWSDVGGLTNVKEAVTETIQLPLSRPELFARGMKKRSGILFYGPPGTGKTLLAKAIATSFSLNFFSVKGPELLNMYIGESEANVRRVFQRARDARPCVVFFDELDSVAPKRGNQGDSGGVMDRIVSQLLAELDGMSDGDGGGGGVFVIGATNRPDLLDQALLRPGRFDKMLYLGVSDTHDKQQTILEALTRKFSLHPSLSLASIASTLPFTYTGADLYALCSDAMLKAITRQANAVDAKVRTVNAERAAQSKPPITTAYFFDHLATEEDTAVMVTEEDFLGAKRELVPSVSVDELRHYERVRKTFEGHAKDGKGQGQEGQAHAQGQMTIGQVAATAAQSGEKVPIGALRLDGVDGDVNGSGTRGKGKRKGKGKGKGKAAADADDDVDADEDGNDVEREAGDGENDEDQYVIRTDHLKTNGSAGVKGKGKAAAVDGDINGGAAFGAGAEGDEDMYQ</sequence>
<evidence type="ECO:0000259" key="12">
    <source>
        <dbReference type="SMART" id="SM00382"/>
    </source>
</evidence>
<reference evidence="13 14" key="1">
    <citation type="journal article" date="2021" name="Nat. Commun.">
        <title>Genetic determinants of endophytism in the Arabidopsis root mycobiome.</title>
        <authorList>
            <person name="Mesny F."/>
            <person name="Miyauchi S."/>
            <person name="Thiergart T."/>
            <person name="Pickel B."/>
            <person name="Atanasova L."/>
            <person name="Karlsson M."/>
            <person name="Huettel B."/>
            <person name="Barry K.W."/>
            <person name="Haridas S."/>
            <person name="Chen C."/>
            <person name="Bauer D."/>
            <person name="Andreopoulos W."/>
            <person name="Pangilinan J."/>
            <person name="LaButti K."/>
            <person name="Riley R."/>
            <person name="Lipzen A."/>
            <person name="Clum A."/>
            <person name="Drula E."/>
            <person name="Henrissat B."/>
            <person name="Kohler A."/>
            <person name="Grigoriev I.V."/>
            <person name="Martin F.M."/>
            <person name="Hacquard S."/>
        </authorList>
    </citation>
    <scope>NUCLEOTIDE SEQUENCE [LARGE SCALE GENOMIC DNA]</scope>
    <source>
        <strain evidence="13 14">MPI-SDFR-AT-0080</strain>
    </source>
</reference>
<evidence type="ECO:0000256" key="3">
    <source>
        <dbReference type="ARBA" id="ARBA00022593"/>
    </source>
</evidence>
<keyword evidence="3" id="KW-0962">Peroxisome biogenesis</keyword>
<evidence type="ECO:0000256" key="6">
    <source>
        <dbReference type="ARBA" id="ARBA00022840"/>
    </source>
</evidence>
<comment type="caution">
    <text evidence="13">The sequence shown here is derived from an EMBL/GenBank/DDBJ whole genome shotgun (WGS) entry which is preliminary data.</text>
</comment>
<evidence type="ECO:0000256" key="2">
    <source>
        <dbReference type="ARBA" id="ARBA00006914"/>
    </source>
</evidence>
<feature type="compositionally biased region" description="Basic residues" evidence="11">
    <location>
        <begin position="9"/>
        <end position="19"/>
    </location>
</feature>
<feature type="compositionally biased region" description="Basic residues" evidence="11">
    <location>
        <begin position="1392"/>
        <end position="1404"/>
    </location>
</feature>
<evidence type="ECO:0000313" key="14">
    <source>
        <dbReference type="Proteomes" id="UP000774617"/>
    </source>
</evidence>
<feature type="compositionally biased region" description="Gly residues" evidence="11">
    <location>
        <begin position="1465"/>
        <end position="1475"/>
    </location>
</feature>
<dbReference type="Pfam" id="PF23315">
    <property type="entry name" value="PEX6_4th"/>
    <property type="match status" value="1"/>
</dbReference>